<evidence type="ECO:0000313" key="2">
    <source>
        <dbReference type="EMBL" id="KAF1721427.1"/>
    </source>
</evidence>
<gene>
    <name evidence="2" type="ORF">CSC78_18030</name>
</gene>
<reference evidence="2 3" key="1">
    <citation type="submission" date="2017-10" db="EMBL/GenBank/DDBJ databases">
        <title>Whole genome sequencing of members of genus Pseudoxanthomonas.</title>
        <authorList>
            <person name="Kumar S."/>
            <person name="Bansal K."/>
            <person name="Kaur A."/>
            <person name="Patil P."/>
            <person name="Sharma S."/>
            <person name="Patil P.B."/>
        </authorList>
    </citation>
    <scope>NUCLEOTIDE SEQUENCE [LARGE SCALE GENOMIC DNA]</scope>
    <source>
        <strain evidence="2 3">DSM 17109</strain>
    </source>
</reference>
<organism evidence="2 3">
    <name type="scientific">Pseudoxanthomonas japonensis</name>
    <dbReference type="NCBI Taxonomy" id="69284"/>
    <lineage>
        <taxon>Bacteria</taxon>
        <taxon>Pseudomonadati</taxon>
        <taxon>Pseudomonadota</taxon>
        <taxon>Gammaproteobacteria</taxon>
        <taxon>Lysobacterales</taxon>
        <taxon>Lysobacteraceae</taxon>
        <taxon>Pseudoxanthomonas</taxon>
    </lineage>
</organism>
<proteinExistence type="predicted"/>
<dbReference type="Pfam" id="PF04247">
    <property type="entry name" value="SirB"/>
    <property type="match status" value="1"/>
</dbReference>
<dbReference type="EMBL" id="PDWW01000038">
    <property type="protein sequence ID" value="KAF1721427.1"/>
    <property type="molecule type" value="Genomic_DNA"/>
</dbReference>
<evidence type="ECO:0008006" key="4">
    <source>
        <dbReference type="Google" id="ProtNLM"/>
    </source>
</evidence>
<keyword evidence="1" id="KW-0812">Transmembrane</keyword>
<dbReference type="InterPro" id="IPR007360">
    <property type="entry name" value="SirB"/>
</dbReference>
<sequence length="133" mass="14415">MMTFYPDIKLVHVAAAMTSGTLFALRALGLLAGMRWPRAALVRYTSYTIDTVLLTGAMMLLTILPAGLFANGWLVAKIVFVVAYVGLGIAAFRPSWSLGARAGLVTAALLCFLQVYGIARAHDPWGWLLWLVS</sequence>
<dbReference type="PIRSF" id="PIRSF005610">
    <property type="entry name" value="SirB"/>
    <property type="match status" value="1"/>
</dbReference>
<feature type="transmembrane region" description="Helical" evidence="1">
    <location>
        <begin position="12"/>
        <end position="32"/>
    </location>
</feature>
<feature type="transmembrane region" description="Helical" evidence="1">
    <location>
        <begin position="74"/>
        <end position="92"/>
    </location>
</feature>
<evidence type="ECO:0000313" key="3">
    <source>
        <dbReference type="Proteomes" id="UP000781710"/>
    </source>
</evidence>
<accession>A0ABQ6ZCM8</accession>
<keyword evidence="1" id="KW-1133">Transmembrane helix</keyword>
<comment type="caution">
    <text evidence="2">The sequence shown here is derived from an EMBL/GenBank/DDBJ whole genome shotgun (WGS) entry which is preliminary data.</text>
</comment>
<protein>
    <recommendedName>
        <fullName evidence="4">Membrane protein SirB2</fullName>
    </recommendedName>
</protein>
<dbReference type="RefSeq" id="WP_162339250.1">
    <property type="nucleotide sequence ID" value="NZ_JBHSRQ010000012.1"/>
</dbReference>
<feature type="transmembrane region" description="Helical" evidence="1">
    <location>
        <begin position="99"/>
        <end position="119"/>
    </location>
</feature>
<keyword evidence="3" id="KW-1185">Reference proteome</keyword>
<evidence type="ECO:0000256" key="1">
    <source>
        <dbReference type="SAM" id="Phobius"/>
    </source>
</evidence>
<keyword evidence="1" id="KW-0472">Membrane</keyword>
<feature type="transmembrane region" description="Helical" evidence="1">
    <location>
        <begin position="44"/>
        <end position="68"/>
    </location>
</feature>
<dbReference type="Proteomes" id="UP000781710">
    <property type="component" value="Unassembled WGS sequence"/>
</dbReference>
<name>A0ABQ6ZCM8_9GAMM</name>